<comment type="function">
    <text evidence="2 9 11">Excises uracil residues from the DNA which can arise as a result of misincorporation of dUMP residues by DNA polymerase or due to deamination of cytosine.</text>
</comment>
<evidence type="ECO:0000256" key="5">
    <source>
        <dbReference type="ARBA" id="ARBA00018429"/>
    </source>
</evidence>
<evidence type="ECO:0000256" key="9">
    <source>
        <dbReference type="HAMAP-Rule" id="MF_00148"/>
    </source>
</evidence>
<evidence type="ECO:0000256" key="3">
    <source>
        <dbReference type="ARBA" id="ARBA00008184"/>
    </source>
</evidence>
<evidence type="ECO:0000313" key="14">
    <source>
        <dbReference type="Proteomes" id="UP001156682"/>
    </source>
</evidence>
<dbReference type="Gene3D" id="3.40.470.10">
    <property type="entry name" value="Uracil-DNA glycosylase-like domain"/>
    <property type="match status" value="1"/>
</dbReference>
<dbReference type="InterPro" id="IPR005122">
    <property type="entry name" value="Uracil-DNA_glycosylase-like"/>
</dbReference>
<evidence type="ECO:0000256" key="4">
    <source>
        <dbReference type="ARBA" id="ARBA00012030"/>
    </source>
</evidence>
<dbReference type="EMBL" id="BSOR01000028">
    <property type="protein sequence ID" value="GLR64197.1"/>
    <property type="molecule type" value="Genomic_DNA"/>
</dbReference>
<evidence type="ECO:0000256" key="10">
    <source>
        <dbReference type="PROSITE-ProRule" id="PRU10072"/>
    </source>
</evidence>
<sequence length="232" mass="25904">MESKPLKQPLPKDWMHYLAAEFEQPYMLQLKAFLQQEKAAGKVIYPHSNDWFNAFNLTPLTEVKVVVLGQDPYHGPNQAHGLSFSVLPGVKIPPSLQNIYKAQQQDLGIVQPTNQGCLESWAEQGVLLLNAVLTVEASQANSHQGRGWERFTDQVISVINQQAAGVVFMLWGSYAQKKAAFVNADKHLVLTAPHPSPLSAYRGFFECQHFSKANAWLEKQGKAPINWQLPAS</sequence>
<protein>
    <recommendedName>
        <fullName evidence="5 9">Uracil-DNA glycosylase</fullName>
        <shortName evidence="9">UDG</shortName>
        <ecNumber evidence="4 9">3.2.2.27</ecNumber>
    </recommendedName>
</protein>
<dbReference type="SMART" id="SM00987">
    <property type="entry name" value="UreE_C"/>
    <property type="match status" value="1"/>
</dbReference>
<comment type="subcellular location">
    <subcellularLocation>
        <location evidence="9">Cytoplasm</location>
    </subcellularLocation>
</comment>
<evidence type="ECO:0000313" key="13">
    <source>
        <dbReference type="EMBL" id="GLR64197.1"/>
    </source>
</evidence>
<keyword evidence="8 9" id="KW-0234">DNA repair</keyword>
<dbReference type="NCBIfam" id="NF003589">
    <property type="entry name" value="PRK05254.1-2"/>
    <property type="match status" value="1"/>
</dbReference>
<comment type="caution">
    <text evidence="13">The sequence shown here is derived from an EMBL/GenBank/DDBJ whole genome shotgun (WGS) entry which is preliminary data.</text>
</comment>
<dbReference type="NCBIfam" id="NF003588">
    <property type="entry name" value="PRK05254.1-1"/>
    <property type="match status" value="1"/>
</dbReference>
<gene>
    <name evidence="9 13" type="primary">ung</name>
    <name evidence="13" type="ORF">GCM10007878_16350</name>
</gene>
<dbReference type="Pfam" id="PF03167">
    <property type="entry name" value="UDG"/>
    <property type="match status" value="1"/>
</dbReference>
<dbReference type="PANTHER" id="PTHR11264">
    <property type="entry name" value="URACIL-DNA GLYCOSYLASE"/>
    <property type="match status" value="1"/>
</dbReference>
<dbReference type="NCBIfam" id="TIGR00628">
    <property type="entry name" value="ung"/>
    <property type="match status" value="1"/>
</dbReference>
<dbReference type="PROSITE" id="PS00130">
    <property type="entry name" value="U_DNA_GLYCOSYLASE"/>
    <property type="match status" value="1"/>
</dbReference>
<keyword evidence="14" id="KW-1185">Reference proteome</keyword>
<dbReference type="RefSeq" id="WP_281172140.1">
    <property type="nucleotide sequence ID" value="NZ_BSOR01000028.1"/>
</dbReference>
<accession>A0ABQ5ZYV0</accession>
<dbReference type="SMART" id="SM00986">
    <property type="entry name" value="UDG"/>
    <property type="match status" value="1"/>
</dbReference>
<dbReference type="PANTHER" id="PTHR11264:SF0">
    <property type="entry name" value="URACIL-DNA GLYCOSYLASE"/>
    <property type="match status" value="1"/>
</dbReference>
<dbReference type="NCBIfam" id="NF003592">
    <property type="entry name" value="PRK05254.1-5"/>
    <property type="match status" value="1"/>
</dbReference>
<name>A0ABQ5ZYV0_9GAMM</name>
<keyword evidence="7 9" id="KW-0378">Hydrolase</keyword>
<comment type="catalytic activity">
    <reaction evidence="1 9 11">
        <text>Hydrolyzes single-stranded DNA or mismatched double-stranded DNA and polynucleotides, releasing free uracil.</text>
        <dbReference type="EC" id="3.2.2.27"/>
    </reaction>
</comment>
<dbReference type="NCBIfam" id="NF003591">
    <property type="entry name" value="PRK05254.1-4"/>
    <property type="match status" value="1"/>
</dbReference>
<dbReference type="Proteomes" id="UP001156682">
    <property type="component" value="Unassembled WGS sequence"/>
</dbReference>
<dbReference type="CDD" id="cd10027">
    <property type="entry name" value="UDG-F1-like"/>
    <property type="match status" value="1"/>
</dbReference>
<feature type="domain" description="Uracil-DNA glycosylase-like" evidence="12">
    <location>
        <begin position="56"/>
        <end position="217"/>
    </location>
</feature>
<dbReference type="HAMAP" id="MF_00148">
    <property type="entry name" value="UDG"/>
    <property type="match status" value="1"/>
</dbReference>
<evidence type="ECO:0000256" key="11">
    <source>
        <dbReference type="RuleBase" id="RU003780"/>
    </source>
</evidence>
<dbReference type="SUPFAM" id="SSF52141">
    <property type="entry name" value="Uracil-DNA glycosylase-like"/>
    <property type="match status" value="1"/>
</dbReference>
<organism evidence="13 14">
    <name type="scientific">Marinospirillum insulare</name>
    <dbReference type="NCBI Taxonomy" id="217169"/>
    <lineage>
        <taxon>Bacteria</taxon>
        <taxon>Pseudomonadati</taxon>
        <taxon>Pseudomonadota</taxon>
        <taxon>Gammaproteobacteria</taxon>
        <taxon>Oceanospirillales</taxon>
        <taxon>Oceanospirillaceae</taxon>
        <taxon>Marinospirillum</taxon>
    </lineage>
</organism>
<dbReference type="InterPro" id="IPR002043">
    <property type="entry name" value="UDG_fam1"/>
</dbReference>
<evidence type="ECO:0000259" key="12">
    <source>
        <dbReference type="SMART" id="SM00986"/>
    </source>
</evidence>
<proteinExistence type="inferred from homology"/>
<reference evidence="14" key="1">
    <citation type="journal article" date="2019" name="Int. J. Syst. Evol. Microbiol.">
        <title>The Global Catalogue of Microorganisms (GCM) 10K type strain sequencing project: providing services to taxonomists for standard genome sequencing and annotation.</title>
        <authorList>
            <consortium name="The Broad Institute Genomics Platform"/>
            <consortium name="The Broad Institute Genome Sequencing Center for Infectious Disease"/>
            <person name="Wu L."/>
            <person name="Ma J."/>
        </authorList>
    </citation>
    <scope>NUCLEOTIDE SEQUENCE [LARGE SCALE GENOMIC DNA]</scope>
    <source>
        <strain evidence="14">NBRC 100033</strain>
    </source>
</reference>
<feature type="active site" description="Proton acceptor" evidence="9 10">
    <location>
        <position position="71"/>
    </location>
</feature>
<evidence type="ECO:0000256" key="8">
    <source>
        <dbReference type="ARBA" id="ARBA00023204"/>
    </source>
</evidence>
<evidence type="ECO:0000256" key="6">
    <source>
        <dbReference type="ARBA" id="ARBA00022763"/>
    </source>
</evidence>
<comment type="similarity">
    <text evidence="3 9 11">Belongs to the uracil-DNA glycosylase (UDG) superfamily. UNG family.</text>
</comment>
<evidence type="ECO:0000256" key="2">
    <source>
        <dbReference type="ARBA" id="ARBA00002631"/>
    </source>
</evidence>
<dbReference type="InterPro" id="IPR036895">
    <property type="entry name" value="Uracil-DNA_glycosylase-like_sf"/>
</dbReference>
<keyword evidence="6 9" id="KW-0227">DNA damage</keyword>
<keyword evidence="9" id="KW-0963">Cytoplasm</keyword>
<evidence type="ECO:0000256" key="7">
    <source>
        <dbReference type="ARBA" id="ARBA00022801"/>
    </source>
</evidence>
<dbReference type="EC" id="3.2.2.27" evidence="4 9"/>
<evidence type="ECO:0000256" key="1">
    <source>
        <dbReference type="ARBA" id="ARBA00001400"/>
    </source>
</evidence>
<dbReference type="InterPro" id="IPR018085">
    <property type="entry name" value="Ura-DNA_Glyclase_AS"/>
</dbReference>